<keyword evidence="2" id="KW-1185">Reference proteome</keyword>
<organism evidence="1 2">
    <name type="scientific">Mesorhizobium plurifarium</name>
    <dbReference type="NCBI Taxonomy" id="69974"/>
    <lineage>
        <taxon>Bacteria</taxon>
        <taxon>Pseudomonadati</taxon>
        <taxon>Pseudomonadota</taxon>
        <taxon>Alphaproteobacteria</taxon>
        <taxon>Hyphomicrobiales</taxon>
        <taxon>Phyllobacteriaceae</taxon>
        <taxon>Mesorhizobium</taxon>
    </lineage>
</organism>
<name>A0A090F550_MESPL</name>
<gene>
    <name evidence="1" type="ORF">MPL3356_150319</name>
</gene>
<protein>
    <submittedName>
        <fullName evidence="1">Uncharacterized protein</fullName>
    </submittedName>
</protein>
<proteinExistence type="predicted"/>
<evidence type="ECO:0000313" key="1">
    <source>
        <dbReference type="EMBL" id="CDX14347.1"/>
    </source>
</evidence>
<sequence length="16" mass="1749">MLTYAITVLTHGTTQV</sequence>
<evidence type="ECO:0000313" key="2">
    <source>
        <dbReference type="Proteomes" id="UP000045285"/>
    </source>
</evidence>
<dbReference type="EMBL" id="CCMZ01000007">
    <property type="protein sequence ID" value="CDX14347.1"/>
    <property type="molecule type" value="Genomic_DNA"/>
</dbReference>
<accession>A0A090F550</accession>
<dbReference type="AlphaFoldDB" id="A0A090F550"/>
<dbReference type="Proteomes" id="UP000045285">
    <property type="component" value="Unassembled WGS sequence"/>
</dbReference>
<reference evidence="2" key="1">
    <citation type="submission" date="2014-08" db="EMBL/GenBank/DDBJ databases">
        <authorList>
            <person name="Moulin L."/>
        </authorList>
    </citation>
    <scope>NUCLEOTIDE SEQUENCE [LARGE SCALE GENOMIC DNA]</scope>
</reference>